<evidence type="ECO:0000313" key="2">
    <source>
        <dbReference type="Proteomes" id="UP000238196"/>
    </source>
</evidence>
<accession>A0A2S5KQN7</accession>
<dbReference type="AlphaFoldDB" id="A0A2S5KQN7"/>
<proteinExistence type="predicted"/>
<reference evidence="1 2" key="1">
    <citation type="submission" date="2018-02" db="EMBL/GenBank/DDBJ databases">
        <title>novel marine gammaproteobacteria from coastal saline agro ecosystem.</title>
        <authorList>
            <person name="Krishnan R."/>
            <person name="Ramesh Kumar N."/>
        </authorList>
    </citation>
    <scope>NUCLEOTIDE SEQUENCE [LARGE SCALE GENOMIC DNA]</scope>
    <source>
        <strain evidence="1 2">228</strain>
    </source>
</reference>
<sequence length="74" mass="8423">MDKYRSQAIFLNEIDVEALDLAASSDLLKSGLAAKVILLFIAIQPNELLDNETTLLLQKLPDCQEKRNQRRRLP</sequence>
<dbReference type="EMBL" id="PRLP01000035">
    <property type="protein sequence ID" value="PPC77167.1"/>
    <property type="molecule type" value="Genomic_DNA"/>
</dbReference>
<protein>
    <submittedName>
        <fullName evidence="1">Uncharacterized protein</fullName>
    </submittedName>
</protein>
<dbReference type="Proteomes" id="UP000238196">
    <property type="component" value="Unassembled WGS sequence"/>
</dbReference>
<gene>
    <name evidence="1" type="ORF">C4K68_12210</name>
</gene>
<organism evidence="1 2">
    <name type="scientific">Proteobacteria bacterium 228</name>
    <dbReference type="NCBI Taxonomy" id="2083153"/>
    <lineage>
        <taxon>Bacteria</taxon>
        <taxon>Pseudomonadati</taxon>
        <taxon>Pseudomonadota</taxon>
    </lineage>
</organism>
<name>A0A2S5KQN7_9PROT</name>
<comment type="caution">
    <text evidence="1">The sequence shown here is derived from an EMBL/GenBank/DDBJ whole genome shotgun (WGS) entry which is preliminary data.</text>
</comment>
<evidence type="ECO:0000313" key="1">
    <source>
        <dbReference type="EMBL" id="PPC77167.1"/>
    </source>
</evidence>